<accession>A0AAV1UMK8</accession>
<sequence length="101" mass="10808">MRVADETVGTETANSTVARLQFATASPSSQYVKSPPVEVTVDYYARYTSNNPAPNGSCLALVLVFVSDFPHNSRRRSGGFSALQLSIYNDEVPSSADGNST</sequence>
<dbReference type="AlphaFoldDB" id="A0AAV1UMK8"/>
<protein>
    <submittedName>
        <fullName evidence="1">Uncharacterized protein</fullName>
    </submittedName>
</protein>
<gene>
    <name evidence="1" type="ORF">PM001_LOCUS20457</name>
</gene>
<evidence type="ECO:0000313" key="1">
    <source>
        <dbReference type="EMBL" id="CAK7935307.1"/>
    </source>
</evidence>
<organism evidence="1 2">
    <name type="scientific">Peronospora matthiolae</name>
    <dbReference type="NCBI Taxonomy" id="2874970"/>
    <lineage>
        <taxon>Eukaryota</taxon>
        <taxon>Sar</taxon>
        <taxon>Stramenopiles</taxon>
        <taxon>Oomycota</taxon>
        <taxon>Peronosporomycetes</taxon>
        <taxon>Peronosporales</taxon>
        <taxon>Peronosporaceae</taxon>
        <taxon>Peronospora</taxon>
    </lineage>
</organism>
<name>A0AAV1UMK8_9STRA</name>
<evidence type="ECO:0000313" key="2">
    <source>
        <dbReference type="Proteomes" id="UP001162060"/>
    </source>
</evidence>
<dbReference type="Proteomes" id="UP001162060">
    <property type="component" value="Unassembled WGS sequence"/>
</dbReference>
<dbReference type="EMBL" id="CAKLBY020000221">
    <property type="protein sequence ID" value="CAK7935307.1"/>
    <property type="molecule type" value="Genomic_DNA"/>
</dbReference>
<comment type="caution">
    <text evidence="1">The sequence shown here is derived from an EMBL/GenBank/DDBJ whole genome shotgun (WGS) entry which is preliminary data.</text>
</comment>
<proteinExistence type="predicted"/>
<reference evidence="1" key="1">
    <citation type="submission" date="2024-01" db="EMBL/GenBank/DDBJ databases">
        <authorList>
            <person name="Webb A."/>
        </authorList>
    </citation>
    <scope>NUCLEOTIDE SEQUENCE</scope>
    <source>
        <strain evidence="1">Pm1</strain>
    </source>
</reference>